<comment type="subcellular location">
    <subcellularLocation>
        <location evidence="1 7">Cell membrane</location>
        <topology evidence="1 7">Multi-pass membrane protein</topology>
    </subcellularLocation>
</comment>
<accession>A0A0D1ISB7</accession>
<evidence type="ECO:0000313" key="9">
    <source>
        <dbReference type="EMBL" id="KIU12278.1"/>
    </source>
</evidence>
<dbReference type="InterPro" id="IPR037185">
    <property type="entry name" value="EmrE-like"/>
</dbReference>
<gene>
    <name evidence="10" type="primary">ykkD</name>
    <name evidence="10" type="ORF">P5633_17200</name>
    <name evidence="9" type="ORF">SC09_Contig19orf00702</name>
</gene>
<keyword evidence="3" id="KW-1003">Cell membrane</keyword>
<proteinExistence type="inferred from homology"/>
<dbReference type="EMBL" id="CP120576">
    <property type="protein sequence ID" value="WEY84059.1"/>
    <property type="molecule type" value="Genomic_DNA"/>
</dbReference>
<reference evidence="9 11" key="1">
    <citation type="submission" date="2014-12" db="EMBL/GenBank/DDBJ databases">
        <title>Comparative genome analysis of Bacillus coagulans HM-08, Clostridium butyricum HM-68, Bacillus subtilis HM-66 and Bacillus licheniformis BL-09.</title>
        <authorList>
            <person name="Zhang H."/>
        </authorList>
    </citation>
    <scope>NUCLEOTIDE SEQUENCE [LARGE SCALE GENOMIC DNA]</scope>
    <source>
        <strain evidence="9 11">HM-66</strain>
    </source>
</reference>
<evidence type="ECO:0000313" key="10">
    <source>
        <dbReference type="EMBL" id="WEY84059.1"/>
    </source>
</evidence>
<feature type="transmembrane region" description="Helical" evidence="8">
    <location>
        <begin position="31"/>
        <end position="51"/>
    </location>
</feature>
<keyword evidence="2" id="KW-0813">Transport</keyword>
<dbReference type="AlphaFoldDB" id="A0A0D1ISB7"/>
<keyword evidence="6 8" id="KW-0472">Membrane</keyword>
<dbReference type="GO" id="GO:0005886">
    <property type="term" value="C:plasma membrane"/>
    <property type="evidence" value="ECO:0007669"/>
    <property type="project" value="UniProtKB-SubCell"/>
</dbReference>
<organism evidence="9 11">
    <name type="scientific">Bacillus subtilis</name>
    <dbReference type="NCBI Taxonomy" id="1423"/>
    <lineage>
        <taxon>Bacteria</taxon>
        <taxon>Bacillati</taxon>
        <taxon>Bacillota</taxon>
        <taxon>Bacilli</taxon>
        <taxon>Bacillales</taxon>
        <taxon>Bacillaceae</taxon>
        <taxon>Bacillus</taxon>
    </lineage>
</organism>
<dbReference type="Pfam" id="PF00893">
    <property type="entry name" value="Multi_Drug_Res"/>
    <property type="match status" value="1"/>
</dbReference>
<keyword evidence="5 8" id="KW-1133">Transmembrane helix</keyword>
<evidence type="ECO:0000313" key="11">
    <source>
        <dbReference type="Proteomes" id="UP000032247"/>
    </source>
</evidence>
<dbReference type="PATRIC" id="fig|1423.173.peg.1163"/>
<dbReference type="FunFam" id="1.10.3730.20:FF:000001">
    <property type="entry name" value="Quaternary ammonium compound resistance transporter SugE"/>
    <property type="match status" value="1"/>
</dbReference>
<evidence type="ECO:0000256" key="4">
    <source>
        <dbReference type="ARBA" id="ARBA00022692"/>
    </source>
</evidence>
<evidence type="ECO:0000256" key="1">
    <source>
        <dbReference type="ARBA" id="ARBA00004651"/>
    </source>
</evidence>
<dbReference type="PANTHER" id="PTHR30561">
    <property type="entry name" value="SMR FAMILY PROTON-DEPENDENT DRUG EFFLUX TRANSPORTER SUGE"/>
    <property type="match status" value="1"/>
</dbReference>
<protein>
    <submittedName>
        <fullName evidence="9">Efflux transporter</fullName>
    </submittedName>
    <submittedName>
        <fullName evidence="10">Multidrug efflux SMR transporter subunit YkkD</fullName>
    </submittedName>
</protein>
<evidence type="ECO:0000256" key="6">
    <source>
        <dbReference type="ARBA" id="ARBA00023136"/>
    </source>
</evidence>
<reference evidence="10" key="2">
    <citation type="submission" date="2023-03" db="EMBL/GenBank/DDBJ databases">
        <title>Complete genome sequences of 52 Bacillus and Priestia strains isolated from West-African fermentations and 26 reference strains from the DSMZ collection.</title>
        <authorList>
            <person name="Wiedenbein E.S."/>
            <person name="Canoy T.S."/>
            <person name="Hui Y."/>
            <person name="Parkouda C."/>
            <person name="Dawende C."/>
            <person name="Ametefe E."/>
            <person name="Jespersen L."/>
            <person name="Nielsen D.S."/>
        </authorList>
    </citation>
    <scope>NUCLEOTIDE SEQUENCE</scope>
    <source>
        <strain evidence="10">PRO56</strain>
    </source>
</reference>
<name>A0A0D1ISB7_BACIU</name>
<evidence type="ECO:0000256" key="2">
    <source>
        <dbReference type="ARBA" id="ARBA00022448"/>
    </source>
</evidence>
<dbReference type="Gene3D" id="1.10.3730.20">
    <property type="match status" value="1"/>
</dbReference>
<dbReference type="EMBL" id="JXBC01000002">
    <property type="protein sequence ID" value="KIU12278.1"/>
    <property type="molecule type" value="Genomic_DNA"/>
</dbReference>
<evidence type="ECO:0000256" key="8">
    <source>
        <dbReference type="SAM" id="Phobius"/>
    </source>
</evidence>
<dbReference type="InterPro" id="IPR045324">
    <property type="entry name" value="Small_multidrug_res"/>
</dbReference>
<dbReference type="STRING" id="483913.AN935_06815"/>
<feature type="transmembrane region" description="Helical" evidence="8">
    <location>
        <begin position="58"/>
        <end position="79"/>
    </location>
</feature>
<dbReference type="PANTHER" id="PTHR30561:SF0">
    <property type="entry name" value="GUANIDINIUM EXPORTER"/>
    <property type="match status" value="1"/>
</dbReference>
<comment type="similarity">
    <text evidence="7">Belongs to the drug/metabolite transporter (DMT) superfamily. Small multidrug resistance (SMR) (TC 2.A.7.1) family.</text>
</comment>
<dbReference type="RefSeq" id="WP_082248609.1">
    <property type="nucleotide sequence ID" value="NZ_CP028218.1"/>
</dbReference>
<keyword evidence="4 7" id="KW-0812">Transmembrane</keyword>
<sequence length="105" mass="11406">MLHWISLLCAGCLEMAGVALMNQYAKEKRVKWVLLIIVGFAASFSLLSYAMETIPMGTAYAVWTGIGTAGGALIGILFYKEQKDAKRIFFIALILCSAVGLKILS</sequence>
<evidence type="ECO:0000256" key="3">
    <source>
        <dbReference type="ARBA" id="ARBA00022475"/>
    </source>
</evidence>
<evidence type="ECO:0000256" key="7">
    <source>
        <dbReference type="RuleBase" id="RU003942"/>
    </source>
</evidence>
<dbReference type="Proteomes" id="UP000032247">
    <property type="component" value="Unassembled WGS sequence"/>
</dbReference>
<dbReference type="InterPro" id="IPR000390">
    <property type="entry name" value="Small_drug/metabolite_transptr"/>
</dbReference>
<dbReference type="GO" id="GO:0022857">
    <property type="term" value="F:transmembrane transporter activity"/>
    <property type="evidence" value="ECO:0007669"/>
    <property type="project" value="InterPro"/>
</dbReference>
<dbReference type="Proteomes" id="UP001214898">
    <property type="component" value="Chromosome"/>
</dbReference>
<dbReference type="SUPFAM" id="SSF103481">
    <property type="entry name" value="Multidrug resistance efflux transporter EmrE"/>
    <property type="match status" value="1"/>
</dbReference>
<evidence type="ECO:0000256" key="5">
    <source>
        <dbReference type="ARBA" id="ARBA00022989"/>
    </source>
</evidence>